<evidence type="ECO:0000313" key="2">
    <source>
        <dbReference type="Proteomes" id="UP000324020"/>
    </source>
</evidence>
<dbReference type="AlphaFoldDB" id="A0A1G7L9E2"/>
<dbReference type="EMBL" id="FNBO01000004">
    <property type="protein sequence ID" value="SDF46065.1"/>
    <property type="molecule type" value="Genomic_DNA"/>
</dbReference>
<dbReference type="RefSeq" id="WP_149798354.1">
    <property type="nucleotide sequence ID" value="NZ_FNBO01000004.1"/>
</dbReference>
<dbReference type="Proteomes" id="UP000324020">
    <property type="component" value="Unassembled WGS sequence"/>
</dbReference>
<gene>
    <name evidence="1" type="ORF">SAMN04488067_104264</name>
</gene>
<name>A0A1G7L9E2_9EURY</name>
<evidence type="ECO:0000313" key="1">
    <source>
        <dbReference type="EMBL" id="SDF46065.1"/>
    </source>
</evidence>
<evidence type="ECO:0008006" key="3">
    <source>
        <dbReference type="Google" id="ProtNLM"/>
    </source>
</evidence>
<dbReference type="OrthoDB" id="346094at2157"/>
<reference evidence="1 2" key="1">
    <citation type="submission" date="2016-10" db="EMBL/GenBank/DDBJ databases">
        <authorList>
            <person name="Varghese N."/>
            <person name="Submissions S."/>
        </authorList>
    </citation>
    <scope>NUCLEOTIDE SEQUENCE [LARGE SCALE GENOMIC DNA]</scope>
    <source>
        <strain evidence="1 2">CGMCC 1.3527</strain>
    </source>
</reference>
<dbReference type="InterPro" id="IPR002816">
    <property type="entry name" value="TraB/PrgY/GumN_fam"/>
</dbReference>
<accession>A0A1G7L9E2</accession>
<sequence length="232" mass="25591">MSEQTRKIRETGFTNCDTAVRVGGVHVLGGLHGHPLTIARLTGSITRYDPDVVAVEACGDAISQYHPDVQDARWPPRDELEAAAYATDRLYDLLLAGIDTQEYEHSADFERLDREIFTDLGVIDSRDELTRATYFELDLSTIREWRAATQARVPDAFTAVLADRDAVMAGHLHALISGEDIDTIVAAVGVQHLTGVVDLLSTPSEIPDDLIEVPPLAHYRLFPRDSPWSSAD</sequence>
<organism evidence="1 2">
    <name type="scientific">Halorubrum xinjiangense</name>
    <dbReference type="NCBI Taxonomy" id="261291"/>
    <lineage>
        <taxon>Archaea</taxon>
        <taxon>Methanobacteriati</taxon>
        <taxon>Methanobacteriota</taxon>
        <taxon>Stenosarchaea group</taxon>
        <taxon>Halobacteria</taxon>
        <taxon>Halobacteriales</taxon>
        <taxon>Haloferacaceae</taxon>
        <taxon>Halorubrum</taxon>
    </lineage>
</organism>
<dbReference type="Pfam" id="PF01963">
    <property type="entry name" value="TraB_PrgY_gumN"/>
    <property type="match status" value="1"/>
</dbReference>
<keyword evidence="2" id="KW-1185">Reference proteome</keyword>
<protein>
    <recommendedName>
        <fullName evidence="3">TraB family protein</fullName>
    </recommendedName>
</protein>
<proteinExistence type="predicted"/>